<sequence>MSVFDGIKLPTVIFETNSDYNGKISVIEVGSTRKLSVDGTVQSVNWTSPSVEKLVWGKVIKVLKENEPGLRSILVLGLGGGTTQQLISKEFNGVQIVSVEIDAVMVDVARKFFALEQIPNHRVIIDDALRVIANPKEYGIDEYFFDAVFVDIYCGQTFPDLGKSGTFLSGIMRLVKHGGLVVFNRIYIESHQDDVNLFIEMIEGYLQGVKSLIVAGKTNSDNVLIFGRTL</sequence>
<dbReference type="Gene3D" id="3.40.50.150">
    <property type="entry name" value="Vaccinia Virus protein VP39"/>
    <property type="match status" value="1"/>
</dbReference>
<dbReference type="CDD" id="cd02440">
    <property type="entry name" value="AdoMet_MTases"/>
    <property type="match status" value="1"/>
</dbReference>
<protein>
    <recommendedName>
        <fullName evidence="4">PABS domain-containing protein</fullName>
    </recommendedName>
</protein>
<dbReference type="PANTHER" id="PTHR43317:SF1">
    <property type="entry name" value="THERMOSPERMINE SYNTHASE ACAULIS5"/>
    <property type="match status" value="1"/>
</dbReference>
<gene>
    <name evidence="2" type="ORF">A3H26_00465</name>
</gene>
<keyword evidence="1" id="KW-0620">Polyamine biosynthesis</keyword>
<dbReference type="AlphaFoldDB" id="A0A1F4VHW7"/>
<dbReference type="SUPFAM" id="SSF53335">
    <property type="entry name" value="S-adenosyl-L-methionine-dependent methyltransferases"/>
    <property type="match status" value="1"/>
</dbReference>
<dbReference type="STRING" id="1802630.A3H26_00465"/>
<dbReference type="PANTHER" id="PTHR43317">
    <property type="entry name" value="THERMOSPERMINE SYNTHASE ACAULIS5"/>
    <property type="match status" value="1"/>
</dbReference>
<accession>A0A1F4VHW7</accession>
<evidence type="ECO:0000256" key="1">
    <source>
        <dbReference type="ARBA" id="ARBA00023115"/>
    </source>
</evidence>
<name>A0A1F4VHW7_UNCKA</name>
<dbReference type="GO" id="GO:0006596">
    <property type="term" value="P:polyamine biosynthetic process"/>
    <property type="evidence" value="ECO:0007669"/>
    <property type="project" value="UniProtKB-KW"/>
</dbReference>
<evidence type="ECO:0008006" key="4">
    <source>
        <dbReference type="Google" id="ProtNLM"/>
    </source>
</evidence>
<comment type="caution">
    <text evidence="2">The sequence shown here is derived from an EMBL/GenBank/DDBJ whole genome shotgun (WGS) entry which is preliminary data.</text>
</comment>
<dbReference type="Pfam" id="PF01564">
    <property type="entry name" value="Spermine_synth"/>
    <property type="match status" value="1"/>
</dbReference>
<organism evidence="2 3">
    <name type="scientific">candidate division WWE3 bacterium RIFCSPLOWO2_12_FULL_36_10</name>
    <dbReference type="NCBI Taxonomy" id="1802630"/>
    <lineage>
        <taxon>Bacteria</taxon>
        <taxon>Katanobacteria</taxon>
    </lineage>
</organism>
<evidence type="ECO:0000313" key="2">
    <source>
        <dbReference type="EMBL" id="OGC56685.1"/>
    </source>
</evidence>
<dbReference type="InterPro" id="IPR029063">
    <property type="entry name" value="SAM-dependent_MTases_sf"/>
</dbReference>
<reference evidence="2 3" key="1">
    <citation type="journal article" date="2016" name="Nat. Commun.">
        <title>Thousands of microbial genomes shed light on interconnected biogeochemical processes in an aquifer system.</title>
        <authorList>
            <person name="Anantharaman K."/>
            <person name="Brown C.T."/>
            <person name="Hug L.A."/>
            <person name="Sharon I."/>
            <person name="Castelle C.J."/>
            <person name="Probst A.J."/>
            <person name="Thomas B.C."/>
            <person name="Singh A."/>
            <person name="Wilkins M.J."/>
            <person name="Karaoz U."/>
            <person name="Brodie E.L."/>
            <person name="Williams K.H."/>
            <person name="Hubbard S.S."/>
            <person name="Banfield J.F."/>
        </authorList>
    </citation>
    <scope>NUCLEOTIDE SEQUENCE [LARGE SCALE GENOMIC DNA]</scope>
</reference>
<proteinExistence type="predicted"/>
<dbReference type="Proteomes" id="UP000177763">
    <property type="component" value="Unassembled WGS sequence"/>
</dbReference>
<dbReference type="EMBL" id="MEVN01000032">
    <property type="protein sequence ID" value="OGC56685.1"/>
    <property type="molecule type" value="Genomic_DNA"/>
</dbReference>
<evidence type="ECO:0000313" key="3">
    <source>
        <dbReference type="Proteomes" id="UP000177763"/>
    </source>
</evidence>